<dbReference type="AlphaFoldDB" id="A0A6M1LPX2"/>
<dbReference type="Pfam" id="PF13336">
    <property type="entry name" value="AcetylCoA_hyd_C"/>
    <property type="match status" value="1"/>
</dbReference>
<protein>
    <submittedName>
        <fullName evidence="2">4-hydroxybutyrate coenzyme A transferase</fullName>
    </submittedName>
</protein>
<dbReference type="InterPro" id="IPR026888">
    <property type="entry name" value="AcetylCoA_hyd_C"/>
</dbReference>
<name>A0A6M1LPX2_9PROT</name>
<dbReference type="GO" id="GO:0008775">
    <property type="term" value="F:acetate CoA-transferase activity"/>
    <property type="evidence" value="ECO:0007669"/>
    <property type="project" value="InterPro"/>
</dbReference>
<comment type="caution">
    <text evidence="2">The sequence shown here is derived from an EMBL/GenBank/DDBJ whole genome shotgun (WGS) entry which is preliminary data.</text>
</comment>
<organism evidence="2 3">
    <name type="scientific">Falsiroseomonas algicola</name>
    <dbReference type="NCBI Taxonomy" id="2716930"/>
    <lineage>
        <taxon>Bacteria</taxon>
        <taxon>Pseudomonadati</taxon>
        <taxon>Pseudomonadota</taxon>
        <taxon>Alphaproteobacteria</taxon>
        <taxon>Acetobacterales</taxon>
        <taxon>Roseomonadaceae</taxon>
        <taxon>Falsiroseomonas</taxon>
    </lineage>
</organism>
<dbReference type="Gene3D" id="3.30.750.70">
    <property type="entry name" value="4-hydroxybutyrate coenzyme like domains"/>
    <property type="match status" value="1"/>
</dbReference>
<dbReference type="PANTHER" id="PTHR21432:SF20">
    <property type="entry name" value="ACETYL-COA HYDROLASE"/>
    <property type="match status" value="1"/>
</dbReference>
<dbReference type="Gene3D" id="3.40.1080.10">
    <property type="entry name" value="Glutaconate Coenzyme A-transferase"/>
    <property type="match status" value="1"/>
</dbReference>
<dbReference type="GO" id="GO:0006083">
    <property type="term" value="P:acetate metabolic process"/>
    <property type="evidence" value="ECO:0007669"/>
    <property type="project" value="InterPro"/>
</dbReference>
<gene>
    <name evidence="2" type="ORF">G3576_19565</name>
</gene>
<feature type="domain" description="Acetyl-CoA hydrolase/transferase C-terminal" evidence="1">
    <location>
        <begin position="250"/>
        <end position="401"/>
    </location>
</feature>
<dbReference type="InterPro" id="IPR037171">
    <property type="entry name" value="NagB/RpiA_transferase-like"/>
</dbReference>
<accession>A0A6M1LPX2</accession>
<reference evidence="2 3" key="2">
    <citation type="submission" date="2020-03" db="EMBL/GenBank/DDBJ databases">
        <title>Roseomonas stagni sp. nov., isolated from pond water in Japan.</title>
        <authorList>
            <person name="Furuhata K."/>
            <person name="Miyamoto H."/>
            <person name="Goto K."/>
        </authorList>
    </citation>
    <scope>NUCLEOTIDE SEQUENCE [LARGE SCALE GENOMIC DNA]</scope>
    <source>
        <strain evidence="2 3">PeD5</strain>
    </source>
</reference>
<dbReference type="InterPro" id="IPR046433">
    <property type="entry name" value="ActCoA_hydro"/>
</dbReference>
<dbReference type="EMBL" id="JAAIKB010000008">
    <property type="protein sequence ID" value="NGM22227.1"/>
    <property type="molecule type" value="Genomic_DNA"/>
</dbReference>
<dbReference type="Proteomes" id="UP000475385">
    <property type="component" value="Unassembled WGS sequence"/>
</dbReference>
<reference evidence="2 3" key="1">
    <citation type="submission" date="2020-02" db="EMBL/GenBank/DDBJ databases">
        <authorList>
            <person name="Kim H.M."/>
            <person name="Jeon C.O."/>
        </authorList>
    </citation>
    <scope>NUCLEOTIDE SEQUENCE [LARGE SCALE GENOMIC DNA]</scope>
    <source>
        <strain evidence="2 3">PeD5</strain>
    </source>
</reference>
<dbReference type="SUPFAM" id="SSF100950">
    <property type="entry name" value="NagB/RpiA/CoA transferase-like"/>
    <property type="match status" value="2"/>
</dbReference>
<evidence type="ECO:0000259" key="1">
    <source>
        <dbReference type="Pfam" id="PF13336"/>
    </source>
</evidence>
<sequence length="410" mass="42733">MPMITPAAFAETLRPGLRVFLAGCAGEPTAVLDALAARPAALEGSRLLGVPIASINKRDWSALAPLESAFMTPELRGGLAAGRVSFRPLHYSDAFAWLRGPARGDMAIFRCAAPRDGSVSLSLTHDFVPALMEAGAALVGVVDPALPDVPDGVRFPLERLHALVDGPSPIPMLPVERPDGALAELGRHVAGLVRDGDTVQTGIGTAVAAAMQALAGHRRLRFHGGMIADPVLGLLDAGALDSVTTGIALGSAALYDRLARETRISFRPVSVTHDAARIAALPDFVAINAAVEVDLFGQVNSEMIEGRQVSGQGGVADFVRGARRSAGGRAVIALLSSGKGGSISRIVPQLAPGTPVSVTRADADIVVTEHGVAHLRDADIDQRAERLIAIAAPQHRDALADGWARQRARF</sequence>
<proteinExistence type="predicted"/>
<evidence type="ECO:0000313" key="3">
    <source>
        <dbReference type="Proteomes" id="UP000475385"/>
    </source>
</evidence>
<keyword evidence="3" id="KW-1185">Reference proteome</keyword>
<keyword evidence="2" id="KW-0808">Transferase</keyword>
<dbReference type="RefSeq" id="WP_164696124.1">
    <property type="nucleotide sequence ID" value="NZ_JAAIKB010000008.1"/>
</dbReference>
<dbReference type="Gene3D" id="3.40.1080.20">
    <property type="entry name" value="Acetyl-CoA hydrolase/transferase C-terminal domain"/>
    <property type="match status" value="1"/>
</dbReference>
<dbReference type="InterPro" id="IPR038460">
    <property type="entry name" value="AcetylCoA_hyd_C_sf"/>
</dbReference>
<dbReference type="PANTHER" id="PTHR21432">
    <property type="entry name" value="ACETYL-COA HYDROLASE-RELATED"/>
    <property type="match status" value="1"/>
</dbReference>
<evidence type="ECO:0000313" key="2">
    <source>
        <dbReference type="EMBL" id="NGM22227.1"/>
    </source>
</evidence>